<proteinExistence type="inferred from homology"/>
<evidence type="ECO:0000256" key="4">
    <source>
        <dbReference type="ARBA" id="ARBA00022679"/>
    </source>
</evidence>
<name>A0A9D1PYQ5_9BACT</name>
<comment type="similarity">
    <text evidence="2">Belongs to the glycosyltransferase 28 family.</text>
</comment>
<keyword evidence="3" id="KW-0328">Glycosyltransferase</keyword>
<reference evidence="7" key="2">
    <citation type="submission" date="2021-04" db="EMBL/GenBank/DDBJ databases">
        <authorList>
            <person name="Gilroy R."/>
        </authorList>
    </citation>
    <scope>NUCLEOTIDE SEQUENCE</scope>
    <source>
        <strain evidence="7">ChiHecec2B26-446</strain>
    </source>
</reference>
<evidence type="ECO:0000256" key="2">
    <source>
        <dbReference type="ARBA" id="ARBA00006962"/>
    </source>
</evidence>
<dbReference type="Pfam" id="PF06925">
    <property type="entry name" value="MGDG_synth"/>
    <property type="match status" value="1"/>
</dbReference>
<dbReference type="Gene3D" id="3.40.50.2000">
    <property type="entry name" value="Glycogen Phosphorylase B"/>
    <property type="match status" value="1"/>
</dbReference>
<protein>
    <recommendedName>
        <fullName evidence="9">Galactosyldiacylglycerol synthase</fullName>
    </recommendedName>
</protein>
<dbReference type="PANTHER" id="PTHR43025:SF3">
    <property type="entry name" value="MONOGALACTOSYLDIACYLGLYCEROL SYNTHASE 1, CHLOROPLASTIC"/>
    <property type="match status" value="1"/>
</dbReference>
<feature type="domain" description="Diacylglycerol glucosyltransferase N-terminal" evidence="6">
    <location>
        <begin position="15"/>
        <end position="185"/>
    </location>
</feature>
<comment type="caution">
    <text evidence="7">The sequence shown here is derived from an EMBL/GenBank/DDBJ whole genome shotgun (WGS) entry which is preliminary data.</text>
</comment>
<evidence type="ECO:0000259" key="5">
    <source>
        <dbReference type="Pfam" id="PF04101"/>
    </source>
</evidence>
<dbReference type="Pfam" id="PF04101">
    <property type="entry name" value="Glyco_tran_28_C"/>
    <property type="match status" value="1"/>
</dbReference>
<evidence type="ECO:0008006" key="9">
    <source>
        <dbReference type="Google" id="ProtNLM"/>
    </source>
</evidence>
<dbReference type="GO" id="GO:0009247">
    <property type="term" value="P:glycolipid biosynthetic process"/>
    <property type="evidence" value="ECO:0007669"/>
    <property type="project" value="InterPro"/>
</dbReference>
<dbReference type="InterPro" id="IPR050519">
    <property type="entry name" value="Glycosyltransf_28_UgtP"/>
</dbReference>
<dbReference type="GO" id="GO:0016020">
    <property type="term" value="C:membrane"/>
    <property type="evidence" value="ECO:0007669"/>
    <property type="project" value="UniProtKB-SubCell"/>
</dbReference>
<dbReference type="Proteomes" id="UP000886752">
    <property type="component" value="Unassembled WGS sequence"/>
</dbReference>
<comment type="subcellular location">
    <subcellularLocation>
        <location evidence="1">Membrane</location>
    </subcellularLocation>
</comment>
<dbReference type="SUPFAM" id="SSF53756">
    <property type="entry name" value="UDP-Glycosyltransferase/glycogen phosphorylase"/>
    <property type="match status" value="1"/>
</dbReference>
<evidence type="ECO:0000256" key="1">
    <source>
        <dbReference type="ARBA" id="ARBA00004370"/>
    </source>
</evidence>
<evidence type="ECO:0000313" key="8">
    <source>
        <dbReference type="Proteomes" id="UP000886752"/>
    </source>
</evidence>
<keyword evidence="4" id="KW-0808">Transferase</keyword>
<sequence>MANILLLHASAGSGHRSVACAVAEALSASENRLPTTVDVVDILSFGSPLFRLMYGKGYEFSAKYARWFVQGVFSLTDHPWDRSRLVDLSESLTAACVREVATFMKENGVRVACCTHFLPVALLCRMRRQGLYHGSIHVCVTDYDVHGFWYDPDVDLYHVASPQAVERLTGWGIDPSRVLLTGIPVRAGFAASAAPEMTAAEDENSSMRSRTLNILLIASSLRFAECRQILSELDEAHVPADVEIVTGRNQSLCEELRQAYGQREGLGTVRMRVRGFVNNVDQLMHASDLLITKPGGITVSEALTAGLPMLFVAPIPEHEVLNARILEGAGAGVACFEKSTLGRQVRWFALYPERLEQMRENCLRCARPDAAARIADQLLAAARMPAILCTRPHAFSQDHLTELTGAAGH</sequence>
<dbReference type="InterPro" id="IPR009695">
    <property type="entry name" value="Diacylglyc_glucosyltr_N"/>
</dbReference>
<dbReference type="AlphaFoldDB" id="A0A9D1PYQ5"/>
<reference evidence="7" key="1">
    <citation type="journal article" date="2021" name="PeerJ">
        <title>Extensive microbial diversity within the chicken gut microbiome revealed by metagenomics and culture.</title>
        <authorList>
            <person name="Gilroy R."/>
            <person name="Ravi A."/>
            <person name="Getino M."/>
            <person name="Pursley I."/>
            <person name="Horton D.L."/>
            <person name="Alikhan N.F."/>
            <person name="Baker D."/>
            <person name="Gharbi K."/>
            <person name="Hall N."/>
            <person name="Watson M."/>
            <person name="Adriaenssens E.M."/>
            <person name="Foster-Nyarko E."/>
            <person name="Jarju S."/>
            <person name="Secka A."/>
            <person name="Antonio M."/>
            <person name="Oren A."/>
            <person name="Chaudhuri R.R."/>
            <person name="La Ragione R."/>
            <person name="Hildebrand F."/>
            <person name="Pallen M.J."/>
        </authorList>
    </citation>
    <scope>NUCLEOTIDE SEQUENCE</scope>
    <source>
        <strain evidence="7">ChiHecec2B26-446</strain>
    </source>
</reference>
<dbReference type="InterPro" id="IPR007235">
    <property type="entry name" value="Glyco_trans_28_C"/>
</dbReference>
<evidence type="ECO:0000256" key="3">
    <source>
        <dbReference type="ARBA" id="ARBA00022676"/>
    </source>
</evidence>
<dbReference type="GO" id="GO:0016758">
    <property type="term" value="F:hexosyltransferase activity"/>
    <property type="evidence" value="ECO:0007669"/>
    <property type="project" value="InterPro"/>
</dbReference>
<dbReference type="PANTHER" id="PTHR43025">
    <property type="entry name" value="MONOGALACTOSYLDIACYLGLYCEROL SYNTHASE"/>
    <property type="match status" value="1"/>
</dbReference>
<evidence type="ECO:0000313" key="7">
    <source>
        <dbReference type="EMBL" id="HIW01067.1"/>
    </source>
</evidence>
<gene>
    <name evidence="7" type="ORF">H9894_07765</name>
</gene>
<dbReference type="EMBL" id="DXHV01000072">
    <property type="protein sequence ID" value="HIW01067.1"/>
    <property type="molecule type" value="Genomic_DNA"/>
</dbReference>
<feature type="domain" description="Glycosyl transferase family 28 C-terminal" evidence="5">
    <location>
        <begin position="232"/>
        <end position="369"/>
    </location>
</feature>
<evidence type="ECO:0000259" key="6">
    <source>
        <dbReference type="Pfam" id="PF06925"/>
    </source>
</evidence>
<accession>A0A9D1PYQ5</accession>
<organism evidence="7 8">
    <name type="scientific">Candidatus Desulfovibrio intestinipullorum</name>
    <dbReference type="NCBI Taxonomy" id="2838536"/>
    <lineage>
        <taxon>Bacteria</taxon>
        <taxon>Pseudomonadati</taxon>
        <taxon>Thermodesulfobacteriota</taxon>
        <taxon>Desulfovibrionia</taxon>
        <taxon>Desulfovibrionales</taxon>
        <taxon>Desulfovibrionaceae</taxon>
        <taxon>Desulfovibrio</taxon>
    </lineage>
</organism>